<accession>A0ABU8WSF4</accession>
<proteinExistence type="predicted"/>
<comment type="caution">
    <text evidence="2">The sequence shown here is derived from an EMBL/GenBank/DDBJ whole genome shotgun (WGS) entry which is preliminary data.</text>
</comment>
<gene>
    <name evidence="2" type="ORF">WKW82_27765</name>
</gene>
<keyword evidence="3" id="KW-1185">Reference proteome</keyword>
<name>A0ABU8WSF4_9BURK</name>
<keyword evidence="1" id="KW-0812">Transmembrane</keyword>
<evidence type="ECO:0000313" key="3">
    <source>
        <dbReference type="Proteomes" id="UP001385892"/>
    </source>
</evidence>
<reference evidence="2 3" key="1">
    <citation type="submission" date="2024-03" db="EMBL/GenBank/DDBJ databases">
        <title>Novel species of the genus Variovorax.</title>
        <authorList>
            <person name="Liu Q."/>
            <person name="Xin Y.-H."/>
        </authorList>
    </citation>
    <scope>NUCLEOTIDE SEQUENCE [LARGE SCALE GENOMIC DNA]</scope>
    <source>
        <strain evidence="2 3">KACC 18900</strain>
    </source>
</reference>
<evidence type="ECO:0000313" key="2">
    <source>
        <dbReference type="EMBL" id="MEJ8850465.1"/>
    </source>
</evidence>
<evidence type="ECO:0000256" key="1">
    <source>
        <dbReference type="SAM" id="Phobius"/>
    </source>
</evidence>
<sequence length="50" mass="5403">MNTFGTDDSERLAAEAAVLNAQAARLEAMLLPLLFCAACVAMDFIIGWTR</sequence>
<organism evidence="2 3">
    <name type="scientific">Variovorax rhizosphaerae</name>
    <dbReference type="NCBI Taxonomy" id="1836200"/>
    <lineage>
        <taxon>Bacteria</taxon>
        <taxon>Pseudomonadati</taxon>
        <taxon>Pseudomonadota</taxon>
        <taxon>Betaproteobacteria</taxon>
        <taxon>Burkholderiales</taxon>
        <taxon>Comamonadaceae</taxon>
        <taxon>Variovorax</taxon>
    </lineage>
</organism>
<feature type="transmembrane region" description="Helical" evidence="1">
    <location>
        <begin position="29"/>
        <end position="48"/>
    </location>
</feature>
<dbReference type="EMBL" id="JBBKZT010000015">
    <property type="protein sequence ID" value="MEJ8850465.1"/>
    <property type="molecule type" value="Genomic_DNA"/>
</dbReference>
<dbReference type="Proteomes" id="UP001385892">
    <property type="component" value="Unassembled WGS sequence"/>
</dbReference>
<protein>
    <submittedName>
        <fullName evidence="2">Uncharacterized protein</fullName>
    </submittedName>
</protein>
<keyword evidence="1" id="KW-1133">Transmembrane helix</keyword>
<dbReference type="RefSeq" id="WP_340345815.1">
    <property type="nucleotide sequence ID" value="NZ_JBBKZT010000015.1"/>
</dbReference>
<keyword evidence="1" id="KW-0472">Membrane</keyword>